<dbReference type="EMBL" id="CH408029">
    <property type="protein sequence ID" value="EAQ92085.1"/>
    <property type="molecule type" value="Genomic_DNA"/>
</dbReference>
<feature type="compositionally biased region" description="Basic and acidic residues" evidence="1">
    <location>
        <begin position="125"/>
        <end position="139"/>
    </location>
</feature>
<protein>
    <submittedName>
        <fullName evidence="2">Uncharacterized protein</fullName>
    </submittedName>
</protein>
<feature type="compositionally biased region" description="Gly residues" evidence="1">
    <location>
        <begin position="110"/>
        <end position="121"/>
    </location>
</feature>
<reference evidence="3" key="1">
    <citation type="journal article" date="2015" name="Genome Announc.">
        <title>Draft genome sequence of the cellulolytic fungus Chaetomium globosum.</title>
        <authorList>
            <person name="Cuomo C.A."/>
            <person name="Untereiner W.A."/>
            <person name="Ma L.-J."/>
            <person name="Grabherr M."/>
            <person name="Birren B.W."/>
        </authorList>
    </citation>
    <scope>NUCLEOTIDE SEQUENCE [LARGE SCALE GENOMIC DNA]</scope>
    <source>
        <strain evidence="3">ATCC 6205 / CBS 148.51 / DSM 1962 / NBRC 6347 / NRRL 1970</strain>
    </source>
</reference>
<keyword evidence="3" id="KW-1185">Reference proteome</keyword>
<feature type="region of interest" description="Disordered" evidence="1">
    <location>
        <begin position="107"/>
        <end position="139"/>
    </location>
</feature>
<gene>
    <name evidence="2" type="ORF">CHGG_00320</name>
</gene>
<name>Q2HHI4_CHAGB</name>
<accession>Q2HHI4</accession>
<evidence type="ECO:0000313" key="2">
    <source>
        <dbReference type="EMBL" id="EAQ92085.1"/>
    </source>
</evidence>
<evidence type="ECO:0000256" key="1">
    <source>
        <dbReference type="SAM" id="MobiDB-lite"/>
    </source>
</evidence>
<dbReference type="InParanoid" id="Q2HHI4"/>
<feature type="compositionally biased region" description="Basic and acidic residues" evidence="1">
    <location>
        <begin position="68"/>
        <end position="79"/>
    </location>
</feature>
<organism evidence="2 3">
    <name type="scientific">Chaetomium globosum (strain ATCC 6205 / CBS 148.51 / DSM 1962 / NBRC 6347 / NRRL 1970)</name>
    <name type="common">Soil fungus</name>
    <dbReference type="NCBI Taxonomy" id="306901"/>
    <lineage>
        <taxon>Eukaryota</taxon>
        <taxon>Fungi</taxon>
        <taxon>Dikarya</taxon>
        <taxon>Ascomycota</taxon>
        <taxon>Pezizomycotina</taxon>
        <taxon>Sordariomycetes</taxon>
        <taxon>Sordariomycetidae</taxon>
        <taxon>Sordariales</taxon>
        <taxon>Chaetomiaceae</taxon>
        <taxon>Chaetomium</taxon>
    </lineage>
</organism>
<feature type="region of interest" description="Disordered" evidence="1">
    <location>
        <begin position="1"/>
        <end position="87"/>
    </location>
</feature>
<sequence>MSPGDGLIPRSPPCRPLTATETYGAEPAEEGSSRQGKQDVRRCPCGRKLPVEMSMEPLSMEPGQSRLRGGDAGRRDDSLARMAAGGGGFGVITPVVRARLQRSVALRPWSGGGGVGDGTGAVGLDSHHKLRGENRNQVQ</sequence>
<dbReference type="RefSeq" id="XP_001219541.1">
    <property type="nucleotide sequence ID" value="XM_001219540.1"/>
</dbReference>
<dbReference type="AlphaFoldDB" id="Q2HHI4"/>
<proteinExistence type="predicted"/>
<dbReference type="Proteomes" id="UP000001056">
    <property type="component" value="Unassembled WGS sequence"/>
</dbReference>
<dbReference type="GeneID" id="4387004"/>
<dbReference type="HOGENOM" id="CLU_1844844_0_0_1"/>
<dbReference type="VEuPathDB" id="FungiDB:CHGG_00320"/>
<evidence type="ECO:0000313" key="3">
    <source>
        <dbReference type="Proteomes" id="UP000001056"/>
    </source>
</evidence>